<evidence type="ECO:0000256" key="1">
    <source>
        <dbReference type="SAM" id="MobiDB-lite"/>
    </source>
</evidence>
<dbReference type="SUPFAM" id="SSF69118">
    <property type="entry name" value="AhpD-like"/>
    <property type="match status" value="1"/>
</dbReference>
<evidence type="ECO:0000313" key="3">
    <source>
        <dbReference type="EMBL" id="GGE40261.1"/>
    </source>
</evidence>
<evidence type="ECO:0000259" key="2">
    <source>
        <dbReference type="Pfam" id="PF02627"/>
    </source>
</evidence>
<dbReference type="EMBL" id="BMCP01000002">
    <property type="protein sequence ID" value="GGE40261.1"/>
    <property type="molecule type" value="Genomic_DNA"/>
</dbReference>
<dbReference type="PANTHER" id="PTHR33570:SF9">
    <property type="entry name" value="BLL4600 PROTEIN"/>
    <property type="match status" value="1"/>
</dbReference>
<proteinExistence type="predicted"/>
<feature type="domain" description="Carboxymuconolactone decarboxylase-like" evidence="2">
    <location>
        <begin position="82"/>
        <end position="161"/>
    </location>
</feature>
<comment type="caution">
    <text evidence="3">The sequence shown here is derived from an EMBL/GenBank/DDBJ whole genome shotgun (WGS) entry which is preliminary data.</text>
</comment>
<gene>
    <name evidence="3" type="ORF">GCM10007276_16940</name>
</gene>
<feature type="compositionally biased region" description="Polar residues" evidence="1">
    <location>
        <begin position="59"/>
        <end position="70"/>
    </location>
</feature>
<protein>
    <submittedName>
        <fullName evidence="3">4-carboxymuconolactone decarboxylase</fullName>
    </submittedName>
</protein>
<dbReference type="Pfam" id="PF02627">
    <property type="entry name" value="CMD"/>
    <property type="match status" value="2"/>
</dbReference>
<name>A0A8J2VX78_9RHOB</name>
<dbReference type="PANTHER" id="PTHR33570">
    <property type="entry name" value="4-CARBOXYMUCONOLACTONE DECARBOXYLASE FAMILY PROTEIN"/>
    <property type="match status" value="1"/>
</dbReference>
<reference evidence="3" key="1">
    <citation type="journal article" date="2014" name="Int. J. Syst. Evol. Microbiol.">
        <title>Complete genome sequence of Corynebacterium casei LMG S-19264T (=DSM 44701T), isolated from a smear-ripened cheese.</title>
        <authorList>
            <consortium name="US DOE Joint Genome Institute (JGI-PGF)"/>
            <person name="Walter F."/>
            <person name="Albersmeier A."/>
            <person name="Kalinowski J."/>
            <person name="Ruckert C."/>
        </authorList>
    </citation>
    <scope>NUCLEOTIDE SEQUENCE</scope>
    <source>
        <strain evidence="3">CCM 7684</strain>
    </source>
</reference>
<dbReference type="InterPro" id="IPR003779">
    <property type="entry name" value="CMD-like"/>
</dbReference>
<accession>A0A8J2VX78</accession>
<evidence type="ECO:0000313" key="4">
    <source>
        <dbReference type="Proteomes" id="UP000602745"/>
    </source>
</evidence>
<dbReference type="InterPro" id="IPR052512">
    <property type="entry name" value="4CMD/NDH-1_regulator"/>
</dbReference>
<dbReference type="Proteomes" id="UP000602745">
    <property type="component" value="Unassembled WGS sequence"/>
</dbReference>
<dbReference type="GO" id="GO:0051920">
    <property type="term" value="F:peroxiredoxin activity"/>
    <property type="evidence" value="ECO:0007669"/>
    <property type="project" value="InterPro"/>
</dbReference>
<dbReference type="InterPro" id="IPR029032">
    <property type="entry name" value="AhpD-like"/>
</dbReference>
<keyword evidence="4" id="KW-1185">Reference proteome</keyword>
<organism evidence="3 4">
    <name type="scientific">Agaricicola taiwanensis</name>
    <dbReference type="NCBI Taxonomy" id="591372"/>
    <lineage>
        <taxon>Bacteria</taxon>
        <taxon>Pseudomonadati</taxon>
        <taxon>Pseudomonadota</taxon>
        <taxon>Alphaproteobacteria</taxon>
        <taxon>Rhodobacterales</taxon>
        <taxon>Paracoccaceae</taxon>
        <taxon>Agaricicola</taxon>
    </lineage>
</organism>
<feature type="domain" description="Carboxymuconolactone decarboxylase-like" evidence="2">
    <location>
        <begin position="204"/>
        <end position="288"/>
    </location>
</feature>
<dbReference type="Gene3D" id="1.20.1290.10">
    <property type="entry name" value="AhpD-like"/>
    <property type="match status" value="1"/>
</dbReference>
<feature type="region of interest" description="Disordered" evidence="1">
    <location>
        <begin position="52"/>
        <end position="72"/>
    </location>
</feature>
<dbReference type="AlphaFoldDB" id="A0A8J2VX78"/>
<sequence>MTGKAARNDAPFSHNGLSVAPARHAIDCWSVCMRLLAATLLTAAMAAPSSAQDRAGHQSLPSTRQPQSEADVNAVSPALSGYMSEAIDGDLWQRPQLTPRDRSIVTLAVLIARNQTIDLPLHLRRALDNAVTPREISEIITHLAFYSGLGNANAAVPLAKDAFVERGIGAEQLPPASLQLLPIDEAAEAQRAAIVEKSVGPVSPGLVKFTEDVLFKDLWLRPDLAPRDRSLITVATLIANGQVAQMPFHLNKAMDNGLTLEQAGEVTAHVAFYAGWPNAFSAVPVAAEVLKSRGN</sequence>
<reference evidence="3" key="2">
    <citation type="submission" date="2020-09" db="EMBL/GenBank/DDBJ databases">
        <authorList>
            <person name="Sun Q."/>
            <person name="Sedlacek I."/>
        </authorList>
    </citation>
    <scope>NUCLEOTIDE SEQUENCE</scope>
    <source>
        <strain evidence="3">CCM 7684</strain>
    </source>
</reference>